<proteinExistence type="predicted"/>
<protein>
    <submittedName>
        <fullName evidence="1">Uncharacterized protein</fullName>
    </submittedName>
</protein>
<name>A0A668ATX7_9TELE</name>
<evidence type="ECO:0000313" key="1">
    <source>
        <dbReference type="Ensembl" id="ENSMMDP00005055608.1"/>
    </source>
</evidence>
<evidence type="ECO:0000313" key="2">
    <source>
        <dbReference type="Proteomes" id="UP000472263"/>
    </source>
</evidence>
<reference evidence="1" key="3">
    <citation type="submission" date="2025-09" db="UniProtKB">
        <authorList>
            <consortium name="Ensembl"/>
        </authorList>
    </citation>
    <scope>IDENTIFICATION</scope>
</reference>
<accession>A0A668ATX7</accession>
<organism evidence="1 2">
    <name type="scientific">Myripristis murdjan</name>
    <name type="common">pinecone soldierfish</name>
    <dbReference type="NCBI Taxonomy" id="586833"/>
    <lineage>
        <taxon>Eukaryota</taxon>
        <taxon>Metazoa</taxon>
        <taxon>Chordata</taxon>
        <taxon>Craniata</taxon>
        <taxon>Vertebrata</taxon>
        <taxon>Euteleostomi</taxon>
        <taxon>Actinopterygii</taxon>
        <taxon>Neopterygii</taxon>
        <taxon>Teleostei</taxon>
        <taxon>Neoteleostei</taxon>
        <taxon>Acanthomorphata</taxon>
        <taxon>Holocentriformes</taxon>
        <taxon>Holocentridae</taxon>
        <taxon>Myripristis</taxon>
    </lineage>
</organism>
<dbReference type="Proteomes" id="UP000472263">
    <property type="component" value="Chromosome 1"/>
</dbReference>
<reference evidence="1" key="2">
    <citation type="submission" date="2025-08" db="UniProtKB">
        <authorList>
            <consortium name="Ensembl"/>
        </authorList>
    </citation>
    <scope>IDENTIFICATION</scope>
</reference>
<keyword evidence="2" id="KW-1185">Reference proteome</keyword>
<sequence length="208" mass="23504">QMPAFQRKIWGPDHGGPALCQRGWAVNCGTFNTPIPLPPEGNLLWARGCLEEQEMDDMLRFEKKNEEKKWKVYTYEKAVERYCTIPSAHILLERGLAQVEGGLCYIQPVQCIYVLYSCFHKKHNPYAAVWSCSRGYTLSSCCFVRHCCTFNTNLQCICIDAHTVVTVPGDHHVHLNSPEIVAPFVCDFLQSKVLSQPPSPADSQTAKL</sequence>
<dbReference type="Ensembl" id="ENSMMDT00005056669.1">
    <property type="protein sequence ID" value="ENSMMDP00005055608.1"/>
    <property type="gene ID" value="ENSMMDG00005024883.1"/>
</dbReference>
<reference evidence="1" key="1">
    <citation type="submission" date="2019-06" db="EMBL/GenBank/DDBJ databases">
        <authorList>
            <consortium name="Wellcome Sanger Institute Data Sharing"/>
        </authorList>
    </citation>
    <scope>NUCLEOTIDE SEQUENCE [LARGE SCALE GENOMIC DNA]</scope>
</reference>
<dbReference type="AlphaFoldDB" id="A0A668ATX7"/>